<evidence type="ECO:0000256" key="1">
    <source>
        <dbReference type="SAM" id="MobiDB-lite"/>
    </source>
</evidence>
<dbReference type="VEuPathDB" id="TriTrypDB:LPAL13_290018700"/>
<feature type="compositionally biased region" description="Polar residues" evidence="1">
    <location>
        <begin position="42"/>
        <end position="52"/>
    </location>
</feature>
<keyword evidence="3" id="KW-1185">Reference proteome</keyword>
<gene>
    <name evidence="2" type="ORF">LPMP_291460</name>
</gene>
<name>A0A088RW06_LEIPA</name>
<feature type="region of interest" description="Disordered" evidence="1">
    <location>
        <begin position="925"/>
        <end position="944"/>
    </location>
</feature>
<proteinExistence type="predicted"/>
<dbReference type="EMBL" id="CP009398">
    <property type="protein sequence ID" value="AIO00096.1"/>
    <property type="molecule type" value="Genomic_DNA"/>
</dbReference>
<accession>A0A088RW06</accession>
<feature type="compositionally biased region" description="Polar residues" evidence="1">
    <location>
        <begin position="1121"/>
        <end position="1137"/>
    </location>
</feature>
<dbReference type="OrthoDB" id="267202at2759"/>
<dbReference type="RefSeq" id="XP_010700753.1">
    <property type="nucleotide sequence ID" value="XM_010702451.1"/>
</dbReference>
<dbReference type="VEuPathDB" id="TriTrypDB:LPMP_291460"/>
<dbReference type="eggNOG" id="ENOG502SKE7">
    <property type="taxonomic scope" value="Eukaryota"/>
</dbReference>
<evidence type="ECO:0000313" key="2">
    <source>
        <dbReference type="EMBL" id="AIO00096.1"/>
    </source>
</evidence>
<dbReference type="Proteomes" id="UP000063063">
    <property type="component" value="Chromosome 29"/>
</dbReference>
<feature type="region of interest" description="Disordered" evidence="1">
    <location>
        <begin position="30"/>
        <end position="54"/>
    </location>
</feature>
<feature type="region of interest" description="Disordered" evidence="1">
    <location>
        <begin position="106"/>
        <end position="125"/>
    </location>
</feature>
<feature type="region of interest" description="Disordered" evidence="1">
    <location>
        <begin position="787"/>
        <end position="814"/>
    </location>
</feature>
<dbReference type="KEGG" id="lpan:LPMP_291460"/>
<protein>
    <submittedName>
        <fullName evidence="2">Uncharacterized protein</fullName>
    </submittedName>
</protein>
<dbReference type="GeneID" id="22576910"/>
<organism evidence="2 3">
    <name type="scientific">Leishmania panamensis</name>
    <dbReference type="NCBI Taxonomy" id="5679"/>
    <lineage>
        <taxon>Eukaryota</taxon>
        <taxon>Discoba</taxon>
        <taxon>Euglenozoa</taxon>
        <taxon>Kinetoplastea</taxon>
        <taxon>Metakinetoplastina</taxon>
        <taxon>Trypanosomatida</taxon>
        <taxon>Trypanosomatidae</taxon>
        <taxon>Leishmaniinae</taxon>
        <taxon>Leishmania</taxon>
        <taxon>Leishmania guyanensis species complex</taxon>
    </lineage>
</organism>
<feature type="compositionally biased region" description="Low complexity" evidence="1">
    <location>
        <begin position="787"/>
        <end position="806"/>
    </location>
</feature>
<dbReference type="AlphaFoldDB" id="A0A088RW06"/>
<evidence type="ECO:0000313" key="3">
    <source>
        <dbReference type="Proteomes" id="UP000063063"/>
    </source>
</evidence>
<reference evidence="2 3" key="1">
    <citation type="journal article" date="2015" name="Sci. Rep.">
        <title>The genome of Leishmania panamensis: insights into genomics of the L. (Viannia) subgenus.</title>
        <authorList>
            <person name="Llanes A."/>
            <person name="Restrepo C.M."/>
            <person name="Vecchio G.D."/>
            <person name="Anguizola F.J."/>
            <person name="Lleonart R."/>
        </authorList>
    </citation>
    <scope>NUCLEOTIDE SEQUENCE [LARGE SCALE GENOMIC DNA]</scope>
    <source>
        <strain evidence="2 3">MHOM/PA/94/PSC-1</strain>
    </source>
</reference>
<sequence>MDSQEQQQQHRSSVQKSENICHLLQLYSGHHQRKPSQPGAHHTSSPATSNKSPVMVPDVRFSVCNTTPPSVLPPNRKPLEHPDLPTFAITSILSPSQVLNASVSTSASSIASSTPVRARPTNSMHSCAPESLQLQQCPLPHFGEAVLPLSPRKTGDARPLRRSHAVSCENGHGVNAPLAQCLSSSKRSVQDARGAKTGLGDIGMHVRISATGLMPILPVTATHPAAATDYPMSAATPSLPMPRIPHQKRGDRRALHRCNDSGSGNPPRVTDELGELYPSITLVPPLTATVRVTQAKAATGRSTTLQPRPPFTCVPFMPYHPSVVVRPQPAQSSNPSESRFGAPDAFGRSTLAESLSHTSHMFATGYGASEGSEQLRLLSPHPQASLKLLDPEEVSEDRSDSLKVLSPWPPSQLQSSLTCPFSTPDGAEGKSHTDSFVGVSDTLYSRQLDSERFPILSSTCRRVAYSVNASRDMPVVLPFIDPFAEFEGMPCGRRTSSSTTGLLASFGTPAGTMNSSDSVLENSVAALPGSGSMQTRSWALGPPPARSGGSSCATHAYPSSGRVSMATMCAVESSYALAEAQPGRFLCPASEEKQHQVCEQPPNHDFQKICDTAALTTPRSTHHSAAHISTLEASINGCSVVQSSLTAITALCARRKPLDGQKRKQLLGSCTSQHCRPREMRGTSTRVDSVAAISDTVTATTIFTTPSFTCTVLPQGTATPTTLSSRVSLSASKLLVGGIVLGASPQVAVAAAATQAAEEGIETGMSHGSSLRLLERQWASPSCSASTLSMCSSPRGRSNRGPAAAGGRSGRGGQRHDDFQCPSFISVPPLVYGAQAPPFCSLTASGVRAWVEECSVDAPIDICATSLSSLFCKTDSQLRTADSSVSGRRNLRGSMPHGECAVGVSGVLRPSYSFHRSRLALPSEAKRSGGCSSRRKSPLPPSLPATVDNLTNNSPFQGAVFVDSCAPSVVKGHESDAGSVAATTTTMTTTAVTTIARLTSRVIASQRGPSNTYMEDEGTEMVSDMRMSFAPARNAAIMISTVREEMRPSRIRLMDTMLEHPDAPPFAKAAAQRLHERRTHQLQQAQSPGTYCPPDLVRSDVVSAAAEVPVIVTTTTSIRSCSGMSNSCTTQPQTSSGAAAGADDPHNQEQVLPLPSHKQGRARQLSASLVPCLYHAYHYPCDVHKHSKQQQHTTMVSFESVKAINPLQPNALVPRAIVDASTPVSGCLTATEEHLPKVLPVKPSGLHYSIKCLFGL</sequence>
<feature type="region of interest" description="Disordered" evidence="1">
    <location>
        <begin position="1121"/>
        <end position="1160"/>
    </location>
</feature>